<name>A0A0K2UP44_LEPSM</name>
<dbReference type="AlphaFoldDB" id="A0A0K2UP44"/>
<sequence>WRHQTFLNGVGTSISVCLNTASDKIINHIKIGATGGQLVLSHEVVAVTFKPDKIHVGHVARCRALLPNPEVFT</sequence>
<evidence type="ECO:0000313" key="1">
    <source>
        <dbReference type="EMBL" id="CDW39662.1"/>
    </source>
</evidence>
<proteinExistence type="predicted"/>
<protein>
    <submittedName>
        <fullName evidence="1">Uncharacterized protein</fullName>
    </submittedName>
</protein>
<accession>A0A0K2UP44</accession>
<dbReference type="EMBL" id="HACA01022301">
    <property type="protein sequence ID" value="CDW39662.1"/>
    <property type="molecule type" value="Transcribed_RNA"/>
</dbReference>
<feature type="non-terminal residue" evidence="1">
    <location>
        <position position="1"/>
    </location>
</feature>
<organism evidence="1">
    <name type="scientific">Lepeophtheirus salmonis</name>
    <name type="common">Salmon louse</name>
    <name type="synonym">Caligus salmonis</name>
    <dbReference type="NCBI Taxonomy" id="72036"/>
    <lineage>
        <taxon>Eukaryota</taxon>
        <taxon>Metazoa</taxon>
        <taxon>Ecdysozoa</taxon>
        <taxon>Arthropoda</taxon>
        <taxon>Crustacea</taxon>
        <taxon>Multicrustacea</taxon>
        <taxon>Hexanauplia</taxon>
        <taxon>Copepoda</taxon>
        <taxon>Siphonostomatoida</taxon>
        <taxon>Caligidae</taxon>
        <taxon>Lepeophtheirus</taxon>
    </lineage>
</organism>
<reference evidence="1" key="1">
    <citation type="submission" date="2014-05" db="EMBL/GenBank/DDBJ databases">
        <authorList>
            <person name="Chronopoulou M."/>
        </authorList>
    </citation>
    <scope>NUCLEOTIDE SEQUENCE</scope>
    <source>
        <tissue evidence="1">Whole organism</tissue>
    </source>
</reference>